<sequence>MNGLERLTTVTALNYTIDFDKKYATQDWLGTRYNPEATEFRLWAPTAQKVELIIYRGGDKCIYPMQVINEYGVYSTKISGDFLRAEYVFLICHADGTEVSTVDPYAKAVTVNGERGVVADPRPTDVPWPQALVGGSLVGMAAPSPSVSADKAVSSVPVTIPVIYELHVRDFSIAENSGMENKGKFLALIEKGCRAAGGVDQITGLDYLKSLGVTHIQLMPIADFSSESVDESNIKAKYNWGYDPQNYNAIEGSYVADLSDPLSRIRELQTVIDILHENGLGVIMDVVYNHVYKPADHPFEQTVPGYYFRLNQDGSFHAGTGVGNETASERWMMRKYMIDSITYWVRTFKLDGLRFDLMGTHDYGTMNEILLAVRAINPHIIVLGEGWNMPMALPEDLRATQRNASKMPGIAFFNDNIRQLIKGGSDDASSGFVSGAFGAEVQLLNNIRGGQNIAEPYVSAGQVIQYVAAHDNLTLWDKLSKSRPGESEDTRCKRQNLANAIVLLAFGTAFIHAGQEFCRTKGGDCNSYKSSDAVNQFDWERVAKFSNVGLYLRELIKIRRSIGEFALTDFKKINHIFKTIVAKNGLIGYKILLNAGCEQGEFSALYVFHNGREEAAEVFLAEGMYKVLVRDQKASVDGLADLAVGGGAVKIEPLSSLVMLKLCCGDDADGDDADKVPWFAKAVGYEIFPYSFYDSNSDGYGDLNGVRAKLPYLQELGINLLWLTPIYDSPLVDSGYDIRCHDKIAEKLGTMEDFKQLLIEAHQHGIRVIVDLVLNHTSDEHIWFKEAIKSKDNPYHNYYYFFDPVYKDGKRCPPCNWKGFFSESAFTYVPGLDQYYLHIFDKKMPDLNYTNPAVLRDMAAMAQRYIDMGVDGFRLDAISHLSKDLSFSDSVGEADEHGLVYDPSRFSNRPKLFDYLKKFKELVFAPNQIFTIGEVGGGCSPEDALKYADRDDGCINMVFNFDTCWENGAFWSIDKTDAEIKPNVVNLKRLFRRWYEACHDRAWMPVYWLNHDHPRVVSQYGNVDRRFESATMLATVLLFLYGTPFIYQGEELGLSNVTYDSLADFTDVGDVNFLRSEGNKYEEKELIRFLRRKTRLSARAPIPWSKKMIEDWKKHAPLPVYKPNSRDFAFNVADQEAAAVSILKYFKAAIGVRRAHTKLIISGMTEWPAFEDERIFAVRHQLDSEDLLMVANFTGEEAYFEPAPDINFSEYDILLNNCPRDEAAGRGIKFCDGKLNLPPYAAYVFYKE</sequence>
<gene>
    <name evidence="4" type="ORF">B7R76_04995</name>
</gene>
<dbReference type="InterPro" id="IPR004193">
    <property type="entry name" value="Glyco_hydro_13_N"/>
</dbReference>
<dbReference type="Pfam" id="PF02922">
    <property type="entry name" value="CBM_48"/>
    <property type="match status" value="1"/>
</dbReference>
<comment type="similarity">
    <text evidence="1">Belongs to the glycosyl hydrolase 13 family.</text>
</comment>
<dbReference type="InterPro" id="IPR006047">
    <property type="entry name" value="GH13_cat_dom"/>
</dbReference>
<dbReference type="SUPFAM" id="SSF51445">
    <property type="entry name" value="(Trans)glycosidases"/>
    <property type="match status" value="2"/>
</dbReference>
<dbReference type="AlphaFoldDB" id="A0A2J8B2A6"/>
<dbReference type="InterPro" id="IPR045857">
    <property type="entry name" value="O16G_dom_2"/>
</dbReference>
<reference evidence="5" key="1">
    <citation type="submission" date="2017-04" db="EMBL/GenBank/DDBJ databases">
        <authorList>
            <person name="Bumgarner R.E."/>
            <person name="Fredricks D.N."/>
            <person name="Srinivasan S."/>
        </authorList>
    </citation>
    <scope>NUCLEOTIDE SEQUENCE [LARGE SCALE GENOMIC DNA]</scope>
    <source>
        <strain evidence="5">KA00405</strain>
    </source>
</reference>
<name>A0A2J8B2A6_9FIRM</name>
<evidence type="ECO:0000313" key="4">
    <source>
        <dbReference type="EMBL" id="PNH18909.1"/>
    </source>
</evidence>
<dbReference type="GO" id="GO:0004553">
    <property type="term" value="F:hydrolase activity, hydrolyzing O-glycosyl compounds"/>
    <property type="evidence" value="ECO:0007669"/>
    <property type="project" value="InterPro"/>
</dbReference>
<organism evidence="4 5">
    <name type="scientific">Mageeibacillus indolicus</name>
    <dbReference type="NCBI Taxonomy" id="884684"/>
    <lineage>
        <taxon>Bacteria</taxon>
        <taxon>Bacillati</taxon>
        <taxon>Bacillota</taxon>
        <taxon>Clostridia</taxon>
        <taxon>Eubacteriales</taxon>
        <taxon>Oscillospiraceae</taxon>
        <taxon>Mageeibacillus</taxon>
    </lineage>
</organism>
<dbReference type="InterPro" id="IPR014756">
    <property type="entry name" value="Ig_E-set"/>
</dbReference>
<dbReference type="Pfam" id="PF00128">
    <property type="entry name" value="Alpha-amylase"/>
    <property type="match status" value="2"/>
</dbReference>
<dbReference type="InterPro" id="IPR017853">
    <property type="entry name" value="GH"/>
</dbReference>
<dbReference type="NCBIfam" id="TIGR02104">
    <property type="entry name" value="pulA_typeI"/>
    <property type="match status" value="1"/>
</dbReference>
<dbReference type="CDD" id="cd02860">
    <property type="entry name" value="E_set_Pullulanase"/>
    <property type="match status" value="1"/>
</dbReference>
<dbReference type="SUPFAM" id="SSF51011">
    <property type="entry name" value="Glycosyl hydrolase domain"/>
    <property type="match status" value="1"/>
</dbReference>
<dbReference type="InterPro" id="IPR013783">
    <property type="entry name" value="Ig-like_fold"/>
</dbReference>
<dbReference type="InterPro" id="IPR013780">
    <property type="entry name" value="Glyco_hydro_b"/>
</dbReference>
<dbReference type="EMBL" id="NBZD01000002">
    <property type="protein sequence ID" value="PNH18909.1"/>
    <property type="molecule type" value="Genomic_DNA"/>
</dbReference>
<proteinExistence type="inferred from homology"/>
<dbReference type="SMART" id="SM00642">
    <property type="entry name" value="Aamy"/>
    <property type="match status" value="1"/>
</dbReference>
<evidence type="ECO:0000256" key="1">
    <source>
        <dbReference type="ARBA" id="ARBA00008061"/>
    </source>
</evidence>
<dbReference type="Proteomes" id="UP000236394">
    <property type="component" value="Unassembled WGS sequence"/>
</dbReference>
<keyword evidence="2" id="KW-0119">Carbohydrate metabolism</keyword>
<dbReference type="InterPro" id="IPR011840">
    <property type="entry name" value="PulA_typeI"/>
</dbReference>
<dbReference type="GO" id="GO:0030245">
    <property type="term" value="P:cellulose catabolic process"/>
    <property type="evidence" value="ECO:0007669"/>
    <property type="project" value="UniProtKB-KW"/>
</dbReference>
<evidence type="ECO:0000313" key="5">
    <source>
        <dbReference type="Proteomes" id="UP000236394"/>
    </source>
</evidence>
<evidence type="ECO:0000256" key="2">
    <source>
        <dbReference type="ARBA" id="ARBA00023001"/>
    </source>
</evidence>
<dbReference type="Gene3D" id="3.90.400.10">
    <property type="entry name" value="Oligo-1,6-glucosidase, Domain 2"/>
    <property type="match status" value="1"/>
</dbReference>
<dbReference type="Gene3D" id="2.60.40.10">
    <property type="entry name" value="Immunoglobulins"/>
    <property type="match status" value="1"/>
</dbReference>
<dbReference type="SUPFAM" id="SSF81296">
    <property type="entry name" value="E set domains"/>
    <property type="match status" value="1"/>
</dbReference>
<accession>A0A2J8B2A6</accession>
<keyword evidence="2" id="KW-0624">Polysaccharide degradation</keyword>
<evidence type="ECO:0000259" key="3">
    <source>
        <dbReference type="SMART" id="SM00642"/>
    </source>
</evidence>
<protein>
    <submittedName>
        <fullName evidence="4">Type I pullulanase</fullName>
    </submittedName>
</protein>
<dbReference type="CDD" id="cd11341">
    <property type="entry name" value="AmyAc_Pullulanase_LD-like"/>
    <property type="match status" value="1"/>
</dbReference>
<dbReference type="Gene3D" id="2.60.40.1180">
    <property type="entry name" value="Golgi alpha-mannosidase II"/>
    <property type="match status" value="2"/>
</dbReference>
<dbReference type="Gene3D" id="3.20.20.80">
    <property type="entry name" value="Glycosidases"/>
    <property type="match status" value="2"/>
</dbReference>
<dbReference type="PANTHER" id="PTHR43002">
    <property type="entry name" value="GLYCOGEN DEBRANCHING ENZYME"/>
    <property type="match status" value="1"/>
</dbReference>
<keyword evidence="2" id="KW-0136">Cellulose degradation</keyword>
<feature type="domain" description="Glycosyl hydrolase family 13 catalytic" evidence="3">
    <location>
        <begin position="686"/>
        <end position="1099"/>
    </location>
</feature>
<comment type="caution">
    <text evidence="4">The sequence shown here is derived from an EMBL/GenBank/DDBJ whole genome shotgun (WGS) entry which is preliminary data.</text>
</comment>